<organism evidence="1 2">
    <name type="scientific">Lentilactobacillus terminaliae</name>
    <dbReference type="NCBI Taxonomy" id="3003483"/>
    <lineage>
        <taxon>Bacteria</taxon>
        <taxon>Bacillati</taxon>
        <taxon>Bacillota</taxon>
        <taxon>Bacilli</taxon>
        <taxon>Lactobacillales</taxon>
        <taxon>Lactobacillaceae</taxon>
        <taxon>Lentilactobacillus</taxon>
    </lineage>
</organism>
<evidence type="ECO:0000313" key="1">
    <source>
        <dbReference type="EMBL" id="XFD39122.1"/>
    </source>
</evidence>
<sequence length="48" mass="5648">MKIKFVEELMPKGLESLVFPDVVLINQDLDVDYKNEIRKRSIKELELA</sequence>
<proteinExistence type="predicted"/>
<protein>
    <submittedName>
        <fullName evidence="1">Uncharacterized protein</fullName>
    </submittedName>
</protein>
<reference evidence="1" key="1">
    <citation type="submission" date="2024-08" db="EMBL/GenBank/DDBJ databases">
        <title>Lentilactobacillus sp. nov., isolated from tree bark.</title>
        <authorList>
            <person name="Phuengjayaem S."/>
            <person name="Tanasupawat S."/>
        </authorList>
    </citation>
    <scope>NUCLEOTIDE SEQUENCE</scope>
    <source>
        <strain evidence="1">SPB1-3</strain>
    </source>
</reference>
<accession>A0ACD5DCM0</accession>
<name>A0ACD5DCM0_9LACO</name>
<keyword evidence="2" id="KW-1185">Reference proteome</keyword>
<gene>
    <name evidence="1" type="ORF">O0236_006715</name>
</gene>
<evidence type="ECO:0000313" key="2">
    <source>
        <dbReference type="Proteomes" id="UP001149860"/>
    </source>
</evidence>
<dbReference type="EMBL" id="CP168151">
    <property type="protein sequence ID" value="XFD39122.1"/>
    <property type="molecule type" value="Genomic_DNA"/>
</dbReference>
<dbReference type="Proteomes" id="UP001149860">
    <property type="component" value="Chromosome"/>
</dbReference>